<keyword evidence="3" id="KW-1185">Reference proteome</keyword>
<dbReference type="GO" id="GO:0003677">
    <property type="term" value="F:DNA binding"/>
    <property type="evidence" value="ECO:0007669"/>
    <property type="project" value="InterPro"/>
</dbReference>
<evidence type="ECO:0000313" key="2">
    <source>
        <dbReference type="EMBL" id="EEI25430.1"/>
    </source>
</evidence>
<evidence type="ECO:0008006" key="4">
    <source>
        <dbReference type="Google" id="ProtNLM"/>
    </source>
</evidence>
<dbReference type="InterPro" id="IPR013762">
    <property type="entry name" value="Integrase-like_cat_sf"/>
</dbReference>
<proteinExistence type="predicted"/>
<comment type="caution">
    <text evidence="2">The sequence shown here is derived from an EMBL/GenBank/DDBJ whole genome shotgun (WGS) entry which is preliminary data.</text>
</comment>
<gene>
    <name evidence="2" type="ORF">HMPREF0519_0379</name>
</gene>
<reference evidence="2 3" key="1">
    <citation type="submission" date="2009-01" db="EMBL/GenBank/DDBJ databases">
        <authorList>
            <person name="Qin X."/>
            <person name="Bachman B."/>
            <person name="Battles P."/>
            <person name="Bell A."/>
            <person name="Bess C."/>
            <person name="Bickham C."/>
            <person name="Chaboub L."/>
            <person name="Chen D."/>
            <person name="Coyle M."/>
            <person name="Deiros D.R."/>
            <person name="Dinh H."/>
            <person name="Forbes L."/>
            <person name="Fowler G."/>
            <person name="Francisco L."/>
            <person name="Fu Q."/>
            <person name="Gubbala S."/>
            <person name="Hale W."/>
            <person name="Han Y."/>
            <person name="Hemphill L."/>
            <person name="Highlander S.K."/>
            <person name="Hirani K."/>
            <person name="Hogues M."/>
            <person name="Jackson L."/>
            <person name="Jakkamsetti A."/>
            <person name="Javaid M."/>
            <person name="Jiang H."/>
            <person name="Korchina V."/>
            <person name="Kovar C."/>
            <person name="Lara F."/>
            <person name="Lee S."/>
            <person name="Mata R."/>
            <person name="Mathew T."/>
            <person name="Moen C."/>
            <person name="Morales K."/>
            <person name="Munidasa M."/>
            <person name="Nazareth L."/>
            <person name="Ngo R."/>
            <person name="Nguyen L."/>
            <person name="Okwuonu G."/>
            <person name="Ongeri F."/>
            <person name="Patil S."/>
            <person name="Petrosino J."/>
            <person name="Pham C."/>
            <person name="Pham P."/>
            <person name="Pu L.-L."/>
            <person name="Puazo M."/>
            <person name="Raj R."/>
            <person name="Reid J."/>
            <person name="Rouhana J."/>
            <person name="Saada N."/>
            <person name="Shang Y."/>
            <person name="Simmons D."/>
            <person name="Thornton R."/>
            <person name="Warren J."/>
            <person name="Weissenberger G."/>
            <person name="Zhang J."/>
            <person name="Zhang L."/>
            <person name="Zhou C."/>
            <person name="Zhu D."/>
            <person name="Muzny D."/>
            <person name="Worley K."/>
            <person name="Gibbs R."/>
        </authorList>
    </citation>
    <scope>NUCLEOTIDE SEQUENCE [LARGE SCALE GENOMIC DNA]</scope>
    <source>
        <strain evidence="3">ATCC 8290 / DSM 20176 / CCUG 30140 / JCM 1155 / KCTC 3500 / NBRC 15886 / NCIMB 8040 / NRRL B-1843 / 9</strain>
    </source>
</reference>
<dbReference type="HOGENOM" id="CLU_2683201_0_0_9"/>
<sequence>MELMEYLDETVAVEKRTPSTHTHRKKFGHHYYKRTHDIETLMKIFNYSSQKITKHYIGVTDDEINQLQNNFRLG</sequence>
<accession>C0XGL8</accession>
<dbReference type="AlphaFoldDB" id="C0XGL8"/>
<keyword evidence="1" id="KW-0233">DNA recombination</keyword>
<dbReference type="PATRIC" id="fig|1423757.3.peg.2602"/>
<dbReference type="EMBL" id="ACGP01000088">
    <property type="protein sequence ID" value="EEI25430.1"/>
    <property type="molecule type" value="Genomic_DNA"/>
</dbReference>
<dbReference type="SUPFAM" id="SSF56349">
    <property type="entry name" value="DNA breaking-rejoining enzymes"/>
    <property type="match status" value="1"/>
</dbReference>
<dbReference type="Proteomes" id="UP000003752">
    <property type="component" value="Unassembled WGS sequence"/>
</dbReference>
<name>C0XGL8_LENH9</name>
<organism evidence="2 3">
    <name type="scientific">Lentilactobacillus hilgardii (strain ATCC 8290 / DSM 20176 / CCUG 30140 / JCM 1155 / KCTC 3500 / NBRC 15886 / NCIMB 8040 / NRRL B-1843 / 9)</name>
    <dbReference type="NCBI Taxonomy" id="1423757"/>
    <lineage>
        <taxon>Bacteria</taxon>
        <taxon>Bacillati</taxon>
        <taxon>Bacillota</taxon>
        <taxon>Bacilli</taxon>
        <taxon>Lactobacillales</taxon>
        <taxon>Lactobacillaceae</taxon>
        <taxon>Lentilactobacillus</taxon>
    </lineage>
</organism>
<evidence type="ECO:0000256" key="1">
    <source>
        <dbReference type="ARBA" id="ARBA00023172"/>
    </source>
</evidence>
<evidence type="ECO:0000313" key="3">
    <source>
        <dbReference type="Proteomes" id="UP000003752"/>
    </source>
</evidence>
<dbReference type="InterPro" id="IPR011010">
    <property type="entry name" value="DNA_brk_join_enz"/>
</dbReference>
<dbReference type="GO" id="GO:0006310">
    <property type="term" value="P:DNA recombination"/>
    <property type="evidence" value="ECO:0007669"/>
    <property type="project" value="UniProtKB-KW"/>
</dbReference>
<dbReference type="GO" id="GO:0015074">
    <property type="term" value="P:DNA integration"/>
    <property type="evidence" value="ECO:0007669"/>
    <property type="project" value="InterPro"/>
</dbReference>
<dbReference type="Gene3D" id="1.10.443.10">
    <property type="entry name" value="Intergrase catalytic core"/>
    <property type="match status" value="1"/>
</dbReference>
<protein>
    <recommendedName>
        <fullName evidence="4">Integrase</fullName>
    </recommendedName>
</protein>